<dbReference type="Pfam" id="PF16300">
    <property type="entry name" value="WD40_4"/>
    <property type="match status" value="2"/>
</dbReference>
<feature type="compositionally biased region" description="Low complexity" evidence="9">
    <location>
        <begin position="383"/>
        <end position="403"/>
    </location>
</feature>
<dbReference type="InParanoid" id="A0A1X2HTT5"/>
<name>A0A1X2HTT5_SYNRA</name>
<evidence type="ECO:0000256" key="6">
    <source>
        <dbReference type="ARBA" id="ARBA00023203"/>
    </source>
</evidence>
<evidence type="ECO:0000256" key="1">
    <source>
        <dbReference type="ARBA" id="ARBA00004496"/>
    </source>
</evidence>
<dbReference type="SUPFAM" id="SSF50998">
    <property type="entry name" value="Quinoprotein alcohol dehydrogenase-like"/>
    <property type="match status" value="1"/>
</dbReference>
<feature type="compositionally biased region" description="Basic and acidic residues" evidence="9">
    <location>
        <begin position="350"/>
        <end position="359"/>
    </location>
</feature>
<dbReference type="Pfam" id="PF00400">
    <property type="entry name" value="WD40"/>
    <property type="match status" value="2"/>
</dbReference>
<feature type="region of interest" description="Disordered" evidence="9">
    <location>
        <begin position="841"/>
        <end position="917"/>
    </location>
</feature>
<feature type="compositionally biased region" description="Low complexity" evidence="9">
    <location>
        <begin position="412"/>
        <end position="434"/>
    </location>
</feature>
<dbReference type="Gene3D" id="2.130.10.10">
    <property type="entry name" value="YVTN repeat-like/Quinoprotein amine dehydrogenase"/>
    <property type="match status" value="2"/>
</dbReference>
<keyword evidence="4 7" id="KW-0853">WD repeat</keyword>
<evidence type="ECO:0000256" key="8">
    <source>
        <dbReference type="RuleBase" id="RU280818"/>
    </source>
</evidence>
<dbReference type="PANTHER" id="PTHR10856:SF20">
    <property type="entry name" value="CORONIN-7"/>
    <property type="match status" value="1"/>
</dbReference>
<evidence type="ECO:0000259" key="10">
    <source>
        <dbReference type="SMART" id="SM01166"/>
    </source>
</evidence>
<dbReference type="PROSITE" id="PS50082">
    <property type="entry name" value="WD_REPEATS_2"/>
    <property type="match status" value="2"/>
</dbReference>
<dbReference type="InterPro" id="IPR015505">
    <property type="entry name" value="Coronin"/>
</dbReference>
<feature type="repeat" description="WD" evidence="7">
    <location>
        <begin position="534"/>
        <end position="560"/>
    </location>
</feature>
<evidence type="ECO:0000256" key="7">
    <source>
        <dbReference type="PROSITE-ProRule" id="PRU00221"/>
    </source>
</evidence>
<comment type="similarity">
    <text evidence="2 8">Belongs to the WD repeat coronin family.</text>
</comment>
<feature type="compositionally biased region" description="Basic and acidic residues" evidence="9">
    <location>
        <begin position="857"/>
        <end position="879"/>
    </location>
</feature>
<dbReference type="PROSITE" id="PS00678">
    <property type="entry name" value="WD_REPEATS_1"/>
    <property type="match status" value="1"/>
</dbReference>
<dbReference type="GO" id="GO:0005737">
    <property type="term" value="C:cytoplasm"/>
    <property type="evidence" value="ECO:0007669"/>
    <property type="project" value="UniProtKB-SubCell"/>
</dbReference>
<evidence type="ECO:0000256" key="4">
    <source>
        <dbReference type="ARBA" id="ARBA00022574"/>
    </source>
</evidence>
<keyword evidence="6" id="KW-0009">Actin-binding</keyword>
<dbReference type="STRING" id="13706.A0A1X2HTT5"/>
<evidence type="ECO:0000256" key="5">
    <source>
        <dbReference type="ARBA" id="ARBA00022737"/>
    </source>
</evidence>
<evidence type="ECO:0000256" key="9">
    <source>
        <dbReference type="SAM" id="MobiDB-lite"/>
    </source>
</evidence>
<proteinExistence type="inferred from homology"/>
<dbReference type="PANTHER" id="PTHR10856">
    <property type="entry name" value="CORONIN"/>
    <property type="match status" value="1"/>
</dbReference>
<dbReference type="OMA" id="TIMYMEV"/>
<dbReference type="InterPro" id="IPR001680">
    <property type="entry name" value="WD40_rpt"/>
</dbReference>
<evidence type="ECO:0000313" key="12">
    <source>
        <dbReference type="Proteomes" id="UP000242180"/>
    </source>
</evidence>
<evidence type="ECO:0000256" key="2">
    <source>
        <dbReference type="ARBA" id="ARBA00009482"/>
    </source>
</evidence>
<dbReference type="SMART" id="SM00320">
    <property type="entry name" value="WD40"/>
    <property type="match status" value="7"/>
</dbReference>
<dbReference type="Proteomes" id="UP000242180">
    <property type="component" value="Unassembled WGS sequence"/>
</dbReference>
<dbReference type="SMART" id="SM01166">
    <property type="entry name" value="DUF1899"/>
    <property type="match status" value="1"/>
</dbReference>
<evidence type="ECO:0000313" key="11">
    <source>
        <dbReference type="EMBL" id="ORZ02969.1"/>
    </source>
</evidence>
<feature type="repeat" description="WD" evidence="7">
    <location>
        <begin position="20"/>
        <end position="62"/>
    </location>
</feature>
<dbReference type="SMART" id="SM01167">
    <property type="entry name" value="DUF1900"/>
    <property type="match status" value="2"/>
</dbReference>
<gene>
    <name evidence="11" type="ORF">BCR43DRAFT_482487</name>
</gene>
<sequence length="917" mass="100126">MALLPVAAPGKTCAKEARVFHAHGASVSDWCFSPFNNDLLATGAEDGMVKLWDVSSDEPTPKITFTTPSRRVDAIGFHPVADQIVTTLGNDGKKVCIFDAAKQDKVLEMTSTGDPFHSFAWKGDGALLSTTAKNAVNIWDPRATTQVATGAGHEGIKGSRVTWLGGSNFLFTVGLNKFRNREYALWDARDLSKPLSKSGLSASAGIMLPLYDQDTETMYLVGRGDATIRSLQMSDLIQNPSVAENMACGTSASIYGATLLPKLALDVMHTEIARVLAVVDNAVMPVSFQVPRKQYLDFHADLFPDTNGTEPALTSEAWLRGENASVARISLDPAKRRAAKPVTSPPTRAESPRGQEQDQVKNQPNPAVDEPKPASIKSPARLSGSPEPAKSAPSAAVSSAATPTENDANDIASANNTTPPPMNTSSSPAPSPVSAKGAAIAKKFGAANVNIYKYIAGKLYHPSQHFDDLRGLSIDKSGNFDLIQANTKFICVPITGPGGQVGIIPVDKPGRLPVHIPCILCGAGVTNFRLDPFDEHTLATASDDGKIRLWKIPEGGIESTDEAGSLLAATLSDDGMDKLNEIEFHPTAQNILLSVSLDLGVPTVRVWADGELKYKWPQDAKCGAILCAVWSRDGTKIATHSKDKYLRVLDARTGKELHKIKSHDGIRPSRLSWLDDSHLASAGFGLGSMREVLVFDLQENKVVGKRPIDVSPSVMSLHYDPDCRILYVAGRGDRIIHTYAFEKDGKTLDPLAKIEAATLQQSIAFLPKWTCHIRDIEIARFYRLTPTSIEPFGVRVPRARPEYFQDDIFVDTLDHAHPAQNAASWLQGETKELKRISLQPTDMTPLSQAPPPPQQQRSKEKFEMGKKMVSDDERRKNLMDRMFSTAKEVDDEDEERKRKEKERPTEDEEVAEEEWDD</sequence>
<organism evidence="11 12">
    <name type="scientific">Syncephalastrum racemosum</name>
    <name type="common">Filamentous fungus</name>
    <dbReference type="NCBI Taxonomy" id="13706"/>
    <lineage>
        <taxon>Eukaryota</taxon>
        <taxon>Fungi</taxon>
        <taxon>Fungi incertae sedis</taxon>
        <taxon>Mucoromycota</taxon>
        <taxon>Mucoromycotina</taxon>
        <taxon>Mucoromycetes</taxon>
        <taxon>Mucorales</taxon>
        <taxon>Syncephalastraceae</taxon>
        <taxon>Syncephalastrum</taxon>
    </lineage>
</organism>
<protein>
    <recommendedName>
        <fullName evidence="8">Coronin</fullName>
    </recommendedName>
</protein>
<dbReference type="InterPro" id="IPR019775">
    <property type="entry name" value="WD40_repeat_CS"/>
</dbReference>
<dbReference type="InterPro" id="IPR015048">
    <property type="entry name" value="DUF1899"/>
</dbReference>
<feature type="domain" description="DUF1899" evidence="10">
    <location>
        <begin position="450"/>
        <end position="510"/>
    </location>
</feature>
<feature type="compositionally biased region" description="Acidic residues" evidence="9">
    <location>
        <begin position="905"/>
        <end position="917"/>
    </location>
</feature>
<feature type="compositionally biased region" description="Basic and acidic residues" evidence="9">
    <location>
        <begin position="895"/>
        <end position="904"/>
    </location>
</feature>
<reference evidence="11 12" key="1">
    <citation type="submission" date="2016-07" db="EMBL/GenBank/DDBJ databases">
        <title>Pervasive Adenine N6-methylation of Active Genes in Fungi.</title>
        <authorList>
            <consortium name="DOE Joint Genome Institute"/>
            <person name="Mondo S.J."/>
            <person name="Dannebaum R.O."/>
            <person name="Kuo R.C."/>
            <person name="Labutti K."/>
            <person name="Haridas S."/>
            <person name="Kuo A."/>
            <person name="Salamov A."/>
            <person name="Ahrendt S.R."/>
            <person name="Lipzen A."/>
            <person name="Sullivan W."/>
            <person name="Andreopoulos W.B."/>
            <person name="Clum A."/>
            <person name="Lindquist E."/>
            <person name="Daum C."/>
            <person name="Ramamoorthy G.K."/>
            <person name="Gryganskyi A."/>
            <person name="Culley D."/>
            <person name="Magnuson J.K."/>
            <person name="James T.Y."/>
            <person name="O'Malley M.A."/>
            <person name="Stajich J.E."/>
            <person name="Spatafora J.W."/>
            <person name="Visel A."/>
            <person name="Grigoriev I.V."/>
        </authorList>
    </citation>
    <scope>NUCLEOTIDE SEQUENCE [LARGE SCALE GENOMIC DNA]</scope>
    <source>
        <strain evidence="11 12">NRRL 2496</strain>
    </source>
</reference>
<dbReference type="GO" id="GO:0003779">
    <property type="term" value="F:actin binding"/>
    <property type="evidence" value="ECO:0007669"/>
    <property type="project" value="UniProtKB-KW"/>
</dbReference>
<feature type="region of interest" description="Disordered" evidence="9">
    <location>
        <begin position="329"/>
        <end position="434"/>
    </location>
</feature>
<accession>A0A1X2HTT5</accession>
<keyword evidence="12" id="KW-1185">Reference proteome</keyword>
<dbReference type="AlphaFoldDB" id="A0A1X2HTT5"/>
<comment type="caution">
    <text evidence="11">The sequence shown here is derived from an EMBL/GenBank/DDBJ whole genome shotgun (WGS) entry which is preliminary data.</text>
</comment>
<dbReference type="PROSITE" id="PS50294">
    <property type="entry name" value="WD_REPEATS_REGION"/>
    <property type="match status" value="1"/>
</dbReference>
<evidence type="ECO:0000256" key="3">
    <source>
        <dbReference type="ARBA" id="ARBA00022490"/>
    </source>
</evidence>
<comment type="subcellular location">
    <subcellularLocation>
        <location evidence="1">Cytoplasm</location>
    </subcellularLocation>
</comment>
<dbReference type="InterPro" id="IPR011047">
    <property type="entry name" value="Quinoprotein_ADH-like_sf"/>
</dbReference>
<dbReference type="OrthoDB" id="347435at2759"/>
<keyword evidence="3" id="KW-0963">Cytoplasm</keyword>
<dbReference type="InterPro" id="IPR015943">
    <property type="entry name" value="WD40/YVTN_repeat-like_dom_sf"/>
</dbReference>
<dbReference type="EMBL" id="MCGN01000001">
    <property type="protein sequence ID" value="ORZ02969.1"/>
    <property type="molecule type" value="Genomic_DNA"/>
</dbReference>
<dbReference type="Pfam" id="PF08953">
    <property type="entry name" value="DUF1899"/>
    <property type="match status" value="1"/>
</dbReference>
<keyword evidence="5 8" id="KW-0677">Repeat</keyword>